<dbReference type="GO" id="GO:0006338">
    <property type="term" value="P:chromatin remodeling"/>
    <property type="evidence" value="ECO:0007669"/>
    <property type="project" value="InterPro"/>
</dbReference>
<dbReference type="GeneID" id="93647014"/>
<evidence type="ECO:0000256" key="3">
    <source>
        <dbReference type="ARBA" id="ARBA00023163"/>
    </source>
</evidence>
<comment type="subcellular location">
    <subcellularLocation>
        <location evidence="1">Nucleus</location>
    </subcellularLocation>
</comment>
<dbReference type="Pfam" id="PF08265">
    <property type="entry name" value="YL1_C"/>
    <property type="match status" value="1"/>
</dbReference>
<dbReference type="GO" id="GO:0031011">
    <property type="term" value="C:Ino80 complex"/>
    <property type="evidence" value="ECO:0007669"/>
    <property type="project" value="InterPro"/>
</dbReference>
<evidence type="ECO:0000256" key="1">
    <source>
        <dbReference type="ARBA" id="ARBA00004123"/>
    </source>
</evidence>
<gene>
    <name evidence="6" type="ORF">NEDG_00664</name>
</gene>
<dbReference type="OrthoDB" id="49520at2759"/>
<sequence>MSGKEAERKSKNKTLKQSYNKLLVESPLFISMFTRVSTRPTLKLCDLVGLEAHYLCPRTGLQYHSVEVYERIREMSTDTAHMVGRIRTLGVDSNSFGRK</sequence>
<evidence type="ECO:0000256" key="4">
    <source>
        <dbReference type="ARBA" id="ARBA00023242"/>
    </source>
</evidence>
<evidence type="ECO:0000259" key="5">
    <source>
        <dbReference type="SMART" id="SM00993"/>
    </source>
</evidence>
<proteinExistence type="predicted"/>
<keyword evidence="7" id="KW-1185">Reference proteome</keyword>
<feature type="domain" description="Vps72/YL1 C-terminal" evidence="5">
    <location>
        <begin position="43"/>
        <end position="72"/>
    </location>
</feature>
<dbReference type="VEuPathDB" id="MicrosporidiaDB:NEDG_00664"/>
<evidence type="ECO:0000313" key="6">
    <source>
        <dbReference type="EMBL" id="OAG29531.1"/>
    </source>
</evidence>
<name>A0A177EDD4_9MICR</name>
<dbReference type="STRING" id="1805483.A0A177EDD4"/>
<dbReference type="AlphaFoldDB" id="A0A177EDD4"/>
<dbReference type="RefSeq" id="XP_067544179.1">
    <property type="nucleotide sequence ID" value="XM_067688082.1"/>
</dbReference>
<dbReference type="SMART" id="SM00993">
    <property type="entry name" value="YL1_C"/>
    <property type="match status" value="1"/>
</dbReference>
<dbReference type="InterPro" id="IPR029525">
    <property type="entry name" value="INO80C/Ies6"/>
</dbReference>
<dbReference type="PANTHER" id="PTHR31200">
    <property type="entry name" value="INO80 COMPLEX SUBUNIT C"/>
    <property type="match status" value="1"/>
</dbReference>
<dbReference type="InterPro" id="IPR013272">
    <property type="entry name" value="Vps72/YL1_C"/>
</dbReference>
<dbReference type="EMBL" id="LTDL01000040">
    <property type="protein sequence ID" value="OAG29531.1"/>
    <property type="molecule type" value="Genomic_DNA"/>
</dbReference>
<accession>A0A177EDD4</accession>
<evidence type="ECO:0000256" key="2">
    <source>
        <dbReference type="ARBA" id="ARBA00023015"/>
    </source>
</evidence>
<comment type="caution">
    <text evidence="6">The sequence shown here is derived from an EMBL/GenBank/DDBJ whole genome shotgun (WGS) entry which is preliminary data.</text>
</comment>
<dbReference type="PANTHER" id="PTHR31200:SF1">
    <property type="entry name" value="INO80 COMPLEX SUBUNIT C"/>
    <property type="match status" value="1"/>
</dbReference>
<organism evidence="6 7">
    <name type="scientific">Nematocida displodere</name>
    <dbReference type="NCBI Taxonomy" id="1805483"/>
    <lineage>
        <taxon>Eukaryota</taxon>
        <taxon>Fungi</taxon>
        <taxon>Fungi incertae sedis</taxon>
        <taxon>Microsporidia</taxon>
        <taxon>Nematocida</taxon>
    </lineage>
</organism>
<keyword evidence="2" id="KW-0805">Transcription regulation</keyword>
<protein>
    <submittedName>
        <fullName evidence="6">INO8 complex subunit C</fullName>
    </submittedName>
</protein>
<keyword evidence="3" id="KW-0804">Transcription</keyword>
<evidence type="ECO:0000313" key="7">
    <source>
        <dbReference type="Proteomes" id="UP000185944"/>
    </source>
</evidence>
<keyword evidence="4" id="KW-0539">Nucleus</keyword>
<reference evidence="6 7" key="1">
    <citation type="submission" date="2016-02" db="EMBL/GenBank/DDBJ databases">
        <title>Discovery of a natural microsporidian pathogen with a broad tissue tropism in Caenorhabditis elegans.</title>
        <authorList>
            <person name="Luallen R.J."/>
            <person name="Reinke A.W."/>
            <person name="Tong L."/>
            <person name="Botts M.R."/>
            <person name="Felix M.-A."/>
            <person name="Troemel E.R."/>
        </authorList>
    </citation>
    <scope>NUCLEOTIDE SEQUENCE [LARGE SCALE GENOMIC DNA]</scope>
    <source>
        <strain evidence="6 7">JUm2807</strain>
    </source>
</reference>
<dbReference type="Proteomes" id="UP000185944">
    <property type="component" value="Unassembled WGS sequence"/>
</dbReference>